<dbReference type="Proteomes" id="UP000005408">
    <property type="component" value="Unassembled WGS sequence"/>
</dbReference>
<feature type="domain" description="EF-hand" evidence="5">
    <location>
        <begin position="95"/>
        <end position="130"/>
    </location>
</feature>
<feature type="domain" description="EF-hand" evidence="5">
    <location>
        <begin position="59"/>
        <end position="94"/>
    </location>
</feature>
<evidence type="ECO:0000313" key="6">
    <source>
        <dbReference type="EnsemblMetazoa" id="G11744.1:cds"/>
    </source>
</evidence>
<dbReference type="PROSITE" id="PS00018">
    <property type="entry name" value="EF_HAND_1"/>
    <property type="match status" value="4"/>
</dbReference>
<keyword evidence="3" id="KW-0106">Calcium</keyword>
<keyword evidence="4" id="KW-0514">Muscle protein</keyword>
<dbReference type="EnsemblMetazoa" id="G11744.1">
    <property type="protein sequence ID" value="G11744.1:cds"/>
    <property type="gene ID" value="G11744"/>
</dbReference>
<dbReference type="InterPro" id="IPR002048">
    <property type="entry name" value="EF_hand_dom"/>
</dbReference>
<dbReference type="InterPro" id="IPR050230">
    <property type="entry name" value="CALM/Myosin/TropC-like"/>
</dbReference>
<dbReference type="Pfam" id="PF13499">
    <property type="entry name" value="EF-hand_7"/>
    <property type="match status" value="2"/>
</dbReference>
<evidence type="ECO:0000313" key="7">
    <source>
        <dbReference type="Proteomes" id="UP000005408"/>
    </source>
</evidence>
<dbReference type="GO" id="GO:0016460">
    <property type="term" value="C:myosin II complex"/>
    <property type="evidence" value="ECO:0007669"/>
    <property type="project" value="TreeGrafter"/>
</dbReference>
<evidence type="ECO:0000256" key="4">
    <source>
        <dbReference type="ARBA" id="ARBA00023179"/>
    </source>
</evidence>
<feature type="domain" description="EF-hand" evidence="5">
    <location>
        <begin position="169"/>
        <end position="203"/>
    </location>
</feature>
<reference evidence="6" key="1">
    <citation type="submission" date="2022-08" db="UniProtKB">
        <authorList>
            <consortium name="EnsemblMetazoa"/>
        </authorList>
    </citation>
    <scope>IDENTIFICATION</scope>
    <source>
        <strain evidence="6">05x7-T-G4-1.051#20</strain>
    </source>
</reference>
<sequence length="203" mass="23064">MRLTYFSHSNVAKTRVIRLHDQCDHTDFSNDFNEDSKNRTDSKMSLDLSDISSHQSATALIAEAKSVFDEFDKDSSGEISAQELGTALRLLGLNPTSKEILDMINEIDKNGNGMIEFDEFMAFLKKSYKKPDEVKSDLKKAFQVFDLNGDGFISREELQNVLTKMGEKLTDKEVDEMMKKADKNGDGKIDYDEYVDMMYPHGS</sequence>
<dbReference type="InterPro" id="IPR018247">
    <property type="entry name" value="EF_Hand_1_Ca_BS"/>
</dbReference>
<dbReference type="PRINTS" id="PR01362">
    <property type="entry name" value="CALFLAGIN"/>
</dbReference>
<evidence type="ECO:0000256" key="2">
    <source>
        <dbReference type="ARBA" id="ARBA00022737"/>
    </source>
</evidence>
<dbReference type="InterPro" id="IPR003299">
    <property type="entry name" value="Calflagin-bd"/>
</dbReference>
<dbReference type="InterPro" id="IPR011992">
    <property type="entry name" value="EF-hand-dom_pair"/>
</dbReference>
<dbReference type="SUPFAM" id="SSF47473">
    <property type="entry name" value="EF-hand"/>
    <property type="match status" value="1"/>
</dbReference>
<proteinExistence type="predicted"/>
<organism evidence="6 7">
    <name type="scientific">Magallana gigas</name>
    <name type="common">Pacific oyster</name>
    <name type="synonym">Crassostrea gigas</name>
    <dbReference type="NCBI Taxonomy" id="29159"/>
    <lineage>
        <taxon>Eukaryota</taxon>
        <taxon>Metazoa</taxon>
        <taxon>Spiralia</taxon>
        <taxon>Lophotrochozoa</taxon>
        <taxon>Mollusca</taxon>
        <taxon>Bivalvia</taxon>
        <taxon>Autobranchia</taxon>
        <taxon>Pteriomorphia</taxon>
        <taxon>Ostreida</taxon>
        <taxon>Ostreoidea</taxon>
        <taxon>Ostreidae</taxon>
        <taxon>Magallana</taxon>
    </lineage>
</organism>
<name>A0A8W8HYV9_MAGGI</name>
<keyword evidence="1" id="KW-0479">Metal-binding</keyword>
<evidence type="ECO:0000259" key="5">
    <source>
        <dbReference type="PROSITE" id="PS50222"/>
    </source>
</evidence>
<dbReference type="FunFam" id="1.10.238.10:FF:000001">
    <property type="entry name" value="Calmodulin 1"/>
    <property type="match status" value="1"/>
</dbReference>
<evidence type="ECO:0000256" key="3">
    <source>
        <dbReference type="ARBA" id="ARBA00022837"/>
    </source>
</evidence>
<dbReference type="PANTHER" id="PTHR23048:SF0">
    <property type="entry name" value="CALMODULIN LIKE 3"/>
    <property type="match status" value="1"/>
</dbReference>
<dbReference type="AlphaFoldDB" id="A0A8W8HYV9"/>
<evidence type="ECO:0000256" key="1">
    <source>
        <dbReference type="ARBA" id="ARBA00022723"/>
    </source>
</evidence>
<dbReference type="SMART" id="SM00054">
    <property type="entry name" value="EFh"/>
    <property type="match status" value="4"/>
</dbReference>
<protein>
    <recommendedName>
        <fullName evidence="5">EF-hand domain-containing protein</fullName>
    </recommendedName>
</protein>
<feature type="domain" description="EF-hand" evidence="5">
    <location>
        <begin position="133"/>
        <end position="168"/>
    </location>
</feature>
<dbReference type="Gene3D" id="1.10.238.10">
    <property type="entry name" value="EF-hand"/>
    <property type="match status" value="2"/>
</dbReference>
<keyword evidence="2" id="KW-0677">Repeat</keyword>
<accession>A0A8W8HYV9</accession>
<keyword evidence="7" id="KW-1185">Reference proteome</keyword>
<dbReference type="PROSITE" id="PS50222">
    <property type="entry name" value="EF_HAND_2"/>
    <property type="match status" value="4"/>
</dbReference>
<dbReference type="GO" id="GO:0005509">
    <property type="term" value="F:calcium ion binding"/>
    <property type="evidence" value="ECO:0007669"/>
    <property type="project" value="InterPro"/>
</dbReference>
<dbReference type="PANTHER" id="PTHR23048">
    <property type="entry name" value="MYOSIN LIGHT CHAIN 1, 3"/>
    <property type="match status" value="1"/>
</dbReference>